<name>A0A8J3J3P7_9ACTN</name>
<dbReference type="Pfam" id="PF00211">
    <property type="entry name" value="Guanylate_cyc"/>
    <property type="match status" value="1"/>
</dbReference>
<dbReference type="Gene3D" id="3.40.50.300">
    <property type="entry name" value="P-loop containing nucleotide triphosphate hydrolases"/>
    <property type="match status" value="1"/>
</dbReference>
<dbReference type="PANTHER" id="PTHR47691:SF3">
    <property type="entry name" value="HTH-TYPE TRANSCRIPTIONAL REGULATOR RV0890C-RELATED"/>
    <property type="match status" value="1"/>
</dbReference>
<dbReference type="GO" id="GO:0009190">
    <property type="term" value="P:cyclic nucleotide biosynthetic process"/>
    <property type="evidence" value="ECO:0007669"/>
    <property type="project" value="InterPro"/>
</dbReference>
<accession>A0A8J3J3P7</accession>
<proteinExistence type="predicted"/>
<dbReference type="SUPFAM" id="SSF52540">
    <property type="entry name" value="P-loop containing nucleoside triphosphate hydrolases"/>
    <property type="match status" value="1"/>
</dbReference>
<dbReference type="CDD" id="cd07302">
    <property type="entry name" value="CHD"/>
    <property type="match status" value="1"/>
</dbReference>
<dbReference type="InterPro" id="IPR058852">
    <property type="entry name" value="HTH_77"/>
</dbReference>
<dbReference type="InterPro" id="IPR029787">
    <property type="entry name" value="Nucleotide_cyclase"/>
</dbReference>
<protein>
    <recommendedName>
        <fullName evidence="1">Guanylate cyclase domain-containing protein</fullName>
    </recommendedName>
</protein>
<keyword evidence="3" id="KW-1185">Reference proteome</keyword>
<dbReference type="EMBL" id="BOMB01000025">
    <property type="protein sequence ID" value="GID13613.1"/>
    <property type="molecule type" value="Genomic_DNA"/>
</dbReference>
<dbReference type="GO" id="GO:0035556">
    <property type="term" value="P:intracellular signal transduction"/>
    <property type="evidence" value="ECO:0007669"/>
    <property type="project" value="InterPro"/>
</dbReference>
<dbReference type="AlphaFoldDB" id="A0A8J3J3P7"/>
<dbReference type="InterPro" id="IPR027417">
    <property type="entry name" value="P-loop_NTPase"/>
</dbReference>
<comment type="caution">
    <text evidence="2">The sequence shown here is derived from an EMBL/GenBank/DDBJ whole genome shotgun (WGS) entry which is preliminary data.</text>
</comment>
<reference evidence="2" key="1">
    <citation type="submission" date="2021-01" db="EMBL/GenBank/DDBJ databases">
        <title>Whole genome shotgun sequence of Actinocatenispora rupis NBRC 107355.</title>
        <authorList>
            <person name="Komaki H."/>
            <person name="Tamura T."/>
        </authorList>
    </citation>
    <scope>NUCLEOTIDE SEQUENCE</scope>
    <source>
        <strain evidence="2">NBRC 107355</strain>
    </source>
</reference>
<dbReference type="InterPro" id="IPR001054">
    <property type="entry name" value="A/G_cyclase"/>
</dbReference>
<dbReference type="PRINTS" id="PR00364">
    <property type="entry name" value="DISEASERSIST"/>
</dbReference>
<organism evidence="2 3">
    <name type="scientific">Actinocatenispora rupis</name>
    <dbReference type="NCBI Taxonomy" id="519421"/>
    <lineage>
        <taxon>Bacteria</taxon>
        <taxon>Bacillati</taxon>
        <taxon>Actinomycetota</taxon>
        <taxon>Actinomycetes</taxon>
        <taxon>Micromonosporales</taxon>
        <taxon>Micromonosporaceae</taxon>
        <taxon>Actinocatenispora</taxon>
    </lineage>
</organism>
<dbReference type="Gene3D" id="3.30.70.1230">
    <property type="entry name" value="Nucleotide cyclase"/>
    <property type="match status" value="1"/>
</dbReference>
<evidence type="ECO:0000313" key="3">
    <source>
        <dbReference type="Proteomes" id="UP000612808"/>
    </source>
</evidence>
<dbReference type="RefSeq" id="WP_203660811.1">
    <property type="nucleotide sequence ID" value="NZ_BAAAZM010000015.1"/>
</dbReference>
<dbReference type="PROSITE" id="PS50125">
    <property type="entry name" value="GUANYLATE_CYCLASE_2"/>
    <property type="match status" value="1"/>
</dbReference>
<gene>
    <name evidence="2" type="ORF">Aru02nite_45020</name>
</gene>
<dbReference type="PANTHER" id="PTHR47691">
    <property type="entry name" value="REGULATOR-RELATED"/>
    <property type="match status" value="1"/>
</dbReference>
<dbReference type="GO" id="GO:0004016">
    <property type="term" value="F:adenylate cyclase activity"/>
    <property type="evidence" value="ECO:0007669"/>
    <property type="project" value="UniProtKB-ARBA"/>
</dbReference>
<dbReference type="SMART" id="SM00044">
    <property type="entry name" value="CYCc"/>
    <property type="match status" value="1"/>
</dbReference>
<dbReference type="Proteomes" id="UP000612808">
    <property type="component" value="Unassembled WGS sequence"/>
</dbReference>
<sequence>MRHESLPSGLVTFLFTDIEGSTRLAHALGPAYRDVLADHRRLLRACLCDAGGAELLTEGDSFFAVFADADAAVRACVRAQRALAAHRWPDETARPRVRMGLHSGHAEPRDGEYASVEVHRAARVAAAAAGDQVLCSAATARLIGPEGLVDLGLHRLRGFDDRTRIFQVTAAGLARDFPPVRTADDRCHNLPQPLTRFVGRASDRLEVALLLREHRLVTLWGTGGVGKTRLAVQVAHDLLPGTPGAQPRYPDGVWFVDLAAAPGGDPAAAVARSLGVRPGAGQSVTDALTEHLLGRECLLLLDTCEPRRGAVATLVSAVLAACPGLRVLATSRVPLGPPGEVVWRLAPSATEAAALLTDRLGTAAGTAPTRQVLGGVPLGRLTGAPTATGVDRLARSLGGLPLAVELALPRLRVMPPRLLAERLTAPDADPDALLAGPGGTASGGPTPARHASLAVSLDWSYRLLEWPAARLLRSLAAWPGRFDLAAVEWLAGEWLDPAATCTALAELVDASLVEAELTEDSAGYRLPDPVRWAARRLAAESGELTATRDRYRGWLPAPRTLGEPVAAR</sequence>
<feature type="domain" description="Guanylate cyclase" evidence="1">
    <location>
        <begin position="12"/>
        <end position="125"/>
    </location>
</feature>
<dbReference type="Pfam" id="PF25872">
    <property type="entry name" value="HTH_77"/>
    <property type="match status" value="1"/>
</dbReference>
<evidence type="ECO:0000313" key="2">
    <source>
        <dbReference type="EMBL" id="GID13613.1"/>
    </source>
</evidence>
<dbReference type="SUPFAM" id="SSF55073">
    <property type="entry name" value="Nucleotide cyclase"/>
    <property type="match status" value="1"/>
</dbReference>
<evidence type="ECO:0000259" key="1">
    <source>
        <dbReference type="PROSITE" id="PS50125"/>
    </source>
</evidence>